<gene>
    <name evidence="12" type="ORF">JIN81_07695</name>
</gene>
<evidence type="ECO:0000256" key="6">
    <source>
        <dbReference type="ARBA" id="ARBA00022777"/>
    </source>
</evidence>
<dbReference type="Gene3D" id="3.30.565.10">
    <property type="entry name" value="Histidine kinase-like ATPase, C-terminal domain"/>
    <property type="match status" value="1"/>
</dbReference>
<evidence type="ECO:0000256" key="3">
    <source>
        <dbReference type="ARBA" id="ARBA00022553"/>
    </source>
</evidence>
<dbReference type="PANTHER" id="PTHR42878">
    <property type="entry name" value="TWO-COMPONENT HISTIDINE KINASE"/>
    <property type="match status" value="1"/>
</dbReference>
<dbReference type="PROSITE" id="PS50109">
    <property type="entry name" value="HIS_KIN"/>
    <property type="match status" value="1"/>
</dbReference>
<keyword evidence="8" id="KW-0902">Two-component regulatory system</keyword>
<dbReference type="SUPFAM" id="SSF55874">
    <property type="entry name" value="ATPase domain of HSP90 chaperone/DNA topoisomerase II/histidine kinase"/>
    <property type="match status" value="1"/>
</dbReference>
<comment type="catalytic activity">
    <reaction evidence="1">
        <text>ATP + protein L-histidine = ADP + protein N-phospho-L-histidine.</text>
        <dbReference type="EC" id="2.7.13.3"/>
    </reaction>
</comment>
<dbReference type="GO" id="GO:0007234">
    <property type="term" value="P:osmosensory signaling via phosphorelay pathway"/>
    <property type="evidence" value="ECO:0007669"/>
    <property type="project" value="TreeGrafter"/>
</dbReference>
<name>A0A934R9K6_9BACT</name>
<evidence type="ECO:0000256" key="2">
    <source>
        <dbReference type="ARBA" id="ARBA00012438"/>
    </source>
</evidence>
<dbReference type="SMART" id="SM00387">
    <property type="entry name" value="HATPase_c"/>
    <property type="match status" value="1"/>
</dbReference>
<dbReference type="EMBL" id="JAENII010000004">
    <property type="protein sequence ID" value="MBK1826897.1"/>
    <property type="molecule type" value="Genomic_DNA"/>
</dbReference>
<evidence type="ECO:0000256" key="7">
    <source>
        <dbReference type="ARBA" id="ARBA00022840"/>
    </source>
</evidence>
<dbReference type="InterPro" id="IPR058544">
    <property type="entry name" value="ETR1_N"/>
</dbReference>
<evidence type="ECO:0000256" key="1">
    <source>
        <dbReference type="ARBA" id="ARBA00000085"/>
    </source>
</evidence>
<keyword evidence="9" id="KW-0175">Coiled coil</keyword>
<reference evidence="12" key="1">
    <citation type="submission" date="2021-01" db="EMBL/GenBank/DDBJ databases">
        <title>Modified the classification status of verrucomicrobia.</title>
        <authorList>
            <person name="Feng X."/>
        </authorList>
    </citation>
    <scope>NUCLEOTIDE SEQUENCE</scope>
    <source>
        <strain evidence="12">KCTC 22201</strain>
    </source>
</reference>
<proteinExistence type="predicted"/>
<dbReference type="CDD" id="cd00075">
    <property type="entry name" value="HATPase"/>
    <property type="match status" value="1"/>
</dbReference>
<keyword evidence="4" id="KW-0808">Transferase</keyword>
<dbReference type="InterPro" id="IPR003594">
    <property type="entry name" value="HATPase_dom"/>
</dbReference>
<dbReference type="GO" id="GO:0030295">
    <property type="term" value="F:protein kinase activator activity"/>
    <property type="evidence" value="ECO:0007669"/>
    <property type="project" value="TreeGrafter"/>
</dbReference>
<dbReference type="InterPro" id="IPR003661">
    <property type="entry name" value="HisK_dim/P_dom"/>
</dbReference>
<dbReference type="Proteomes" id="UP000658278">
    <property type="component" value="Unassembled WGS sequence"/>
</dbReference>
<keyword evidence="7" id="KW-0067">ATP-binding</keyword>
<keyword evidence="10" id="KW-0472">Membrane</keyword>
<dbReference type="Gene3D" id="1.10.287.130">
    <property type="match status" value="1"/>
</dbReference>
<accession>A0A934R9K6</accession>
<feature type="transmembrane region" description="Helical" evidence="10">
    <location>
        <begin position="66"/>
        <end position="88"/>
    </location>
</feature>
<evidence type="ECO:0000259" key="11">
    <source>
        <dbReference type="PROSITE" id="PS50109"/>
    </source>
</evidence>
<evidence type="ECO:0000256" key="9">
    <source>
        <dbReference type="SAM" id="Coils"/>
    </source>
</evidence>
<dbReference type="GO" id="GO:0000155">
    <property type="term" value="F:phosphorelay sensor kinase activity"/>
    <property type="evidence" value="ECO:0007669"/>
    <property type="project" value="InterPro"/>
</dbReference>
<feature type="coiled-coil region" evidence="9">
    <location>
        <begin position="188"/>
        <end position="215"/>
    </location>
</feature>
<dbReference type="GO" id="GO:0000156">
    <property type="term" value="F:phosphorelay response regulator activity"/>
    <property type="evidence" value="ECO:0007669"/>
    <property type="project" value="TreeGrafter"/>
</dbReference>
<evidence type="ECO:0000256" key="4">
    <source>
        <dbReference type="ARBA" id="ARBA00022679"/>
    </source>
</evidence>
<feature type="transmembrane region" description="Helical" evidence="10">
    <location>
        <begin position="100"/>
        <end position="121"/>
    </location>
</feature>
<dbReference type="InterPro" id="IPR005467">
    <property type="entry name" value="His_kinase_dom"/>
</dbReference>
<evidence type="ECO:0000256" key="8">
    <source>
        <dbReference type="ARBA" id="ARBA00023012"/>
    </source>
</evidence>
<dbReference type="InterPro" id="IPR036097">
    <property type="entry name" value="HisK_dim/P_sf"/>
</dbReference>
<dbReference type="Pfam" id="PF25487">
    <property type="entry name" value="ETR1_N"/>
    <property type="match status" value="1"/>
</dbReference>
<feature type="coiled-coil region" evidence="9">
    <location>
        <begin position="123"/>
        <end position="160"/>
    </location>
</feature>
<dbReference type="Pfam" id="PF02518">
    <property type="entry name" value="HATPase_c"/>
    <property type="match status" value="1"/>
</dbReference>
<evidence type="ECO:0000256" key="10">
    <source>
        <dbReference type="SAM" id="Phobius"/>
    </source>
</evidence>
<feature type="transmembrane region" description="Helical" evidence="10">
    <location>
        <begin position="36"/>
        <end position="54"/>
    </location>
</feature>
<dbReference type="InterPro" id="IPR004358">
    <property type="entry name" value="Sig_transdc_His_kin-like_C"/>
</dbReference>
<dbReference type="CDD" id="cd00082">
    <property type="entry name" value="HisKA"/>
    <property type="match status" value="1"/>
</dbReference>
<keyword evidence="3" id="KW-0597">Phosphoprotein</keyword>
<dbReference type="InterPro" id="IPR036890">
    <property type="entry name" value="HATPase_C_sf"/>
</dbReference>
<evidence type="ECO:0000313" key="13">
    <source>
        <dbReference type="Proteomes" id="UP000658278"/>
    </source>
</evidence>
<keyword evidence="5" id="KW-0547">Nucleotide-binding</keyword>
<protein>
    <recommendedName>
        <fullName evidence="2">histidine kinase</fullName>
        <ecNumber evidence="2">2.7.13.3</ecNumber>
    </recommendedName>
</protein>
<feature type="domain" description="Histidine kinase" evidence="11">
    <location>
        <begin position="160"/>
        <end position="373"/>
    </location>
</feature>
<dbReference type="SMART" id="SM00388">
    <property type="entry name" value="HisKA"/>
    <property type="match status" value="1"/>
</dbReference>
<dbReference type="AlphaFoldDB" id="A0A934R9K6"/>
<comment type="caution">
    <text evidence="12">The sequence shown here is derived from an EMBL/GenBank/DDBJ whole genome shotgun (WGS) entry which is preliminary data.</text>
</comment>
<evidence type="ECO:0000256" key="5">
    <source>
        <dbReference type="ARBA" id="ARBA00022741"/>
    </source>
</evidence>
<dbReference type="PRINTS" id="PR00344">
    <property type="entry name" value="BCTRLSENSOR"/>
</dbReference>
<dbReference type="InterPro" id="IPR050351">
    <property type="entry name" value="BphY/WalK/GraS-like"/>
</dbReference>
<evidence type="ECO:0000313" key="12">
    <source>
        <dbReference type="EMBL" id="MBK1826897.1"/>
    </source>
</evidence>
<keyword evidence="6 12" id="KW-0418">Kinase</keyword>
<keyword evidence="10" id="KW-0812">Transmembrane</keyword>
<sequence length="388" mass="42679">MSDFFSKLLDTSDFPDRWNCGNWDTFHGWLHIGSDLAIWAAYGAIPIALVSYGWKKRGELRFGPVLFLFAAFILSCGTTHLIEAIIFYEPVYRLSGLVKLITAVVSWATVFAVVGLLPSALKLPGLKAANERLTEELEKRREAEQRLAAANDELQTFTSMVTHDLRNPTGSALLMAEVSLESLSRNNVEQLRDQLEVVVSSLKQVEHTLSELNQQSHELDGIEMKERVDLNEIVQRSQTGLSSTIAASGAVIKVGELPTIEGRSTMLVHLFTNLIENAIKYRTEDLPVVEIESIDTDQGSSIHVKDNGRGIDPDDLGRIFEPKYRGNNIEDEAGTGLGLAYCQRIMLSHQGTIEAASDPDGGTLFTLKFPLPENVSPPPTGDNASPTS</sequence>
<dbReference type="EC" id="2.7.13.3" evidence="2"/>
<organism evidence="12 13">
    <name type="scientific">Haloferula rosea</name>
    <dbReference type="NCBI Taxonomy" id="490093"/>
    <lineage>
        <taxon>Bacteria</taxon>
        <taxon>Pseudomonadati</taxon>
        <taxon>Verrucomicrobiota</taxon>
        <taxon>Verrucomicrobiia</taxon>
        <taxon>Verrucomicrobiales</taxon>
        <taxon>Verrucomicrobiaceae</taxon>
        <taxon>Haloferula</taxon>
    </lineage>
</organism>
<keyword evidence="10" id="KW-1133">Transmembrane helix</keyword>
<keyword evidence="13" id="KW-1185">Reference proteome</keyword>
<dbReference type="GO" id="GO:0005524">
    <property type="term" value="F:ATP binding"/>
    <property type="evidence" value="ECO:0007669"/>
    <property type="project" value="UniProtKB-KW"/>
</dbReference>
<dbReference type="SUPFAM" id="SSF47384">
    <property type="entry name" value="Homodimeric domain of signal transducing histidine kinase"/>
    <property type="match status" value="1"/>
</dbReference>
<dbReference type="RefSeq" id="WP_200278280.1">
    <property type="nucleotide sequence ID" value="NZ_JAENII010000004.1"/>
</dbReference>
<dbReference type="PANTHER" id="PTHR42878:SF7">
    <property type="entry name" value="SENSOR HISTIDINE KINASE GLRK"/>
    <property type="match status" value="1"/>
</dbReference>